<dbReference type="AlphaFoldDB" id="A0A7K0BYI8"/>
<keyword evidence="1" id="KW-0808">Transferase</keyword>
<dbReference type="EMBL" id="WEGH01000003">
    <property type="protein sequence ID" value="MQY06243.1"/>
    <property type="molecule type" value="Genomic_DNA"/>
</dbReference>
<organism evidence="3 4">
    <name type="scientific">Actinomadura macrotermitis</name>
    <dbReference type="NCBI Taxonomy" id="2585200"/>
    <lineage>
        <taxon>Bacteria</taxon>
        <taxon>Bacillati</taxon>
        <taxon>Actinomycetota</taxon>
        <taxon>Actinomycetes</taxon>
        <taxon>Streptosporangiales</taxon>
        <taxon>Thermomonosporaceae</taxon>
        <taxon>Actinomadura</taxon>
    </lineage>
</organism>
<dbReference type="GO" id="GO:0004674">
    <property type="term" value="F:protein serine/threonine kinase activity"/>
    <property type="evidence" value="ECO:0007669"/>
    <property type="project" value="UniProtKB-KW"/>
</dbReference>
<dbReference type="InterPro" id="IPR003594">
    <property type="entry name" value="HATPase_dom"/>
</dbReference>
<accession>A0A7K0BYI8</accession>
<reference evidence="3 4" key="1">
    <citation type="submission" date="2019-10" db="EMBL/GenBank/DDBJ databases">
        <title>Actinomadura rubteroloni sp. nov. and Actinomadura macrotermitis sp. nov., isolated from the gut of fungus growing-termite Macrotermes natalensis.</title>
        <authorList>
            <person name="Benndorf R."/>
            <person name="Martin K."/>
            <person name="Kuefner M."/>
            <person name="De Beer W."/>
            <person name="Kaster A.-K."/>
            <person name="Vollmers J."/>
            <person name="Poulsen M."/>
            <person name="Beemelmanns C."/>
        </authorList>
    </citation>
    <scope>NUCLEOTIDE SEQUENCE [LARGE SCALE GENOMIC DNA]</scope>
    <source>
        <strain evidence="3 4">RB68</strain>
    </source>
</reference>
<sequence length="144" mass="15635">MSHFPLHQPTDRPSFAALLSDNSFAPRLARTLTTLTAQAWGMQPLCDDLELVASELVTNAALRAPTIALLLILHPSGEIEIKVWDDAPGEPREQQIDDSSATSGRGLHIVRELSTAWGCTTTPARGKTVWARLGPLPRDVTDDS</sequence>
<evidence type="ECO:0000313" key="4">
    <source>
        <dbReference type="Proteomes" id="UP000487268"/>
    </source>
</evidence>
<dbReference type="OrthoDB" id="3480034at2"/>
<dbReference type="Proteomes" id="UP000487268">
    <property type="component" value="Unassembled WGS sequence"/>
</dbReference>
<keyword evidence="4" id="KW-1185">Reference proteome</keyword>
<dbReference type="PANTHER" id="PTHR35526">
    <property type="entry name" value="ANTI-SIGMA-F FACTOR RSBW-RELATED"/>
    <property type="match status" value="1"/>
</dbReference>
<evidence type="ECO:0000313" key="3">
    <source>
        <dbReference type="EMBL" id="MQY06243.1"/>
    </source>
</evidence>
<dbReference type="Gene3D" id="3.30.565.10">
    <property type="entry name" value="Histidine kinase-like ATPase, C-terminal domain"/>
    <property type="match status" value="1"/>
</dbReference>
<evidence type="ECO:0000259" key="2">
    <source>
        <dbReference type="Pfam" id="PF02518"/>
    </source>
</evidence>
<protein>
    <recommendedName>
        <fullName evidence="2">Histidine kinase/HSP90-like ATPase domain-containing protein</fullName>
    </recommendedName>
</protein>
<keyword evidence="1" id="KW-0418">Kinase</keyword>
<dbReference type="InterPro" id="IPR050267">
    <property type="entry name" value="Anti-sigma-factor_SerPK"/>
</dbReference>
<evidence type="ECO:0000256" key="1">
    <source>
        <dbReference type="ARBA" id="ARBA00022527"/>
    </source>
</evidence>
<name>A0A7K0BYI8_9ACTN</name>
<dbReference type="RefSeq" id="WP_153535387.1">
    <property type="nucleotide sequence ID" value="NZ_WEGH01000003.1"/>
</dbReference>
<proteinExistence type="predicted"/>
<gene>
    <name evidence="3" type="ORF">ACRB68_43310</name>
</gene>
<dbReference type="PANTHER" id="PTHR35526:SF3">
    <property type="entry name" value="ANTI-SIGMA-F FACTOR RSBW"/>
    <property type="match status" value="1"/>
</dbReference>
<dbReference type="SUPFAM" id="SSF55874">
    <property type="entry name" value="ATPase domain of HSP90 chaperone/DNA topoisomerase II/histidine kinase"/>
    <property type="match status" value="1"/>
</dbReference>
<comment type="caution">
    <text evidence="3">The sequence shown here is derived from an EMBL/GenBank/DDBJ whole genome shotgun (WGS) entry which is preliminary data.</text>
</comment>
<dbReference type="Pfam" id="PF02518">
    <property type="entry name" value="HATPase_c"/>
    <property type="match status" value="1"/>
</dbReference>
<feature type="domain" description="Histidine kinase/HSP90-like ATPase" evidence="2">
    <location>
        <begin position="48"/>
        <end position="133"/>
    </location>
</feature>
<keyword evidence="1" id="KW-0723">Serine/threonine-protein kinase</keyword>
<dbReference type="CDD" id="cd16936">
    <property type="entry name" value="HATPase_RsbW-like"/>
    <property type="match status" value="1"/>
</dbReference>
<dbReference type="InterPro" id="IPR036890">
    <property type="entry name" value="HATPase_C_sf"/>
</dbReference>